<evidence type="ECO:0000256" key="1">
    <source>
        <dbReference type="SAM" id="MobiDB-lite"/>
    </source>
</evidence>
<protein>
    <submittedName>
        <fullName evidence="3">Copper resistance protein B</fullName>
    </submittedName>
</protein>
<keyword evidence="4" id="KW-1185">Reference proteome</keyword>
<dbReference type="Pfam" id="PF05275">
    <property type="entry name" value="CopB"/>
    <property type="match status" value="1"/>
</dbReference>
<reference evidence="3 4" key="1">
    <citation type="submission" date="2016-06" db="EMBL/GenBank/DDBJ databases">
        <authorList>
            <person name="Kjaerup R.B."/>
            <person name="Dalgaard T.S."/>
            <person name="Juul-Madsen H.R."/>
        </authorList>
    </citation>
    <scope>NUCLEOTIDE SEQUENCE [LARGE SCALE GENOMIC DNA]</scope>
    <source>
        <strain evidence="3">2</strain>
    </source>
</reference>
<accession>A0A1A8XFU2</accession>
<dbReference type="RefSeq" id="WP_245664114.1">
    <property type="nucleotide sequence ID" value="NZ_FLQY01000023.1"/>
</dbReference>
<dbReference type="GO" id="GO:0009279">
    <property type="term" value="C:cell outer membrane"/>
    <property type="evidence" value="ECO:0007669"/>
    <property type="project" value="InterPro"/>
</dbReference>
<dbReference type="Proteomes" id="UP000199600">
    <property type="component" value="Unassembled WGS sequence"/>
</dbReference>
<dbReference type="InterPro" id="IPR007939">
    <property type="entry name" value="Cu-R_B_prcur"/>
</dbReference>
<name>A0A1A8XFU2_9RHOO</name>
<evidence type="ECO:0000256" key="2">
    <source>
        <dbReference type="SAM" id="SignalP"/>
    </source>
</evidence>
<evidence type="ECO:0000313" key="4">
    <source>
        <dbReference type="Proteomes" id="UP000199600"/>
    </source>
</evidence>
<feature type="signal peptide" evidence="2">
    <location>
        <begin position="1"/>
        <end position="33"/>
    </location>
</feature>
<gene>
    <name evidence="3" type="primary">copB</name>
    <name evidence="3" type="ORF">PROAA_1190026</name>
</gene>
<evidence type="ECO:0000313" key="3">
    <source>
        <dbReference type="EMBL" id="SBT04049.1"/>
    </source>
</evidence>
<organism evidence="3 4">
    <name type="scientific">Candidatus Propionivibrio aalborgensis</name>
    <dbReference type="NCBI Taxonomy" id="1860101"/>
    <lineage>
        <taxon>Bacteria</taxon>
        <taxon>Pseudomonadati</taxon>
        <taxon>Pseudomonadota</taxon>
        <taxon>Betaproteobacteria</taxon>
        <taxon>Rhodocyclales</taxon>
        <taxon>Rhodocyclaceae</taxon>
        <taxon>Propionivibrio</taxon>
    </lineage>
</organism>
<dbReference type="GO" id="GO:0006878">
    <property type="term" value="P:intracellular copper ion homeostasis"/>
    <property type="evidence" value="ECO:0007669"/>
    <property type="project" value="InterPro"/>
</dbReference>
<dbReference type="GO" id="GO:0005507">
    <property type="term" value="F:copper ion binding"/>
    <property type="evidence" value="ECO:0007669"/>
    <property type="project" value="InterPro"/>
</dbReference>
<proteinExistence type="predicted"/>
<keyword evidence="2" id="KW-0732">Signal</keyword>
<dbReference type="EMBL" id="FLQY01000023">
    <property type="protein sequence ID" value="SBT04049.1"/>
    <property type="molecule type" value="Genomic_DNA"/>
</dbReference>
<sequence>MTRRRRLRANRLALAFVLVLTASFCLAPLPVLAQSGMTTDTDHAHHHSGAMKAAPEAQNATIQPSMPGMDHSKMDHGSTHSNASTMPADSPSAMNHAGTDGGQPGENAGEAEMAGMDHGDMHMQDGPAPADARDPHAYSDGYVLDSGIYAMPGTRQLRLADEHSFGSVLFDRLERVGNQDVNATSYDAQAWFGRDYNRLVIKAEGEVSKGKLQDARTELLWGHAIAPYWDTQLGARYDSGTGPDRSWLAFGFQGLAPYWFETSATAYVGGSGRTALRLEAEYEILLTQKLILQPHVEVNLYGKDDDAREIGSGLSTGVAGLRLRYEINRQFAPYIGVERASKYGKTADMARASGESTAETLWVAGVRFWF</sequence>
<feature type="chain" id="PRO_5008381392" evidence="2">
    <location>
        <begin position="34"/>
        <end position="370"/>
    </location>
</feature>
<dbReference type="AlphaFoldDB" id="A0A1A8XFU2"/>
<feature type="region of interest" description="Disordered" evidence="1">
    <location>
        <begin position="39"/>
        <end position="110"/>
    </location>
</feature>